<dbReference type="Proteomes" id="UP000004291">
    <property type="component" value="Chromosome"/>
</dbReference>
<accession>A9D6T5</accession>
<feature type="transmembrane region" description="Helical" evidence="1">
    <location>
        <begin position="471"/>
        <end position="493"/>
    </location>
</feature>
<dbReference type="eggNOG" id="COG1073">
    <property type="taxonomic scope" value="Bacteria"/>
</dbReference>
<dbReference type="Gene3D" id="3.40.50.1820">
    <property type="entry name" value="alpha/beta hydrolase"/>
    <property type="match status" value="1"/>
</dbReference>
<organism evidence="3 4">
    <name type="scientific">Hoeflea phototrophica (strain DSM 17068 / NCIMB 14078 / DFL-43)</name>
    <dbReference type="NCBI Taxonomy" id="411684"/>
    <lineage>
        <taxon>Bacteria</taxon>
        <taxon>Pseudomonadati</taxon>
        <taxon>Pseudomonadota</taxon>
        <taxon>Alphaproteobacteria</taxon>
        <taxon>Hyphomicrobiales</taxon>
        <taxon>Rhizobiaceae</taxon>
        <taxon>Hoeflea</taxon>
    </lineage>
</organism>
<keyword evidence="1" id="KW-0812">Transmembrane</keyword>
<dbReference type="SUPFAM" id="SSF53474">
    <property type="entry name" value="alpha/beta-Hydrolases"/>
    <property type="match status" value="1"/>
</dbReference>
<reference evidence="3 4" key="2">
    <citation type="submission" date="2012-06" db="EMBL/GenBank/DDBJ databases">
        <authorList>
            <person name="Fiebig A."/>
        </authorList>
    </citation>
    <scope>NUCLEOTIDE SEQUENCE [LARGE SCALE GENOMIC DNA]</scope>
    <source>
        <strain evidence="3 4">DFL-43</strain>
    </source>
</reference>
<dbReference type="Pfam" id="PF12146">
    <property type="entry name" value="Hydrolase_4"/>
    <property type="match status" value="1"/>
</dbReference>
<dbReference type="AlphaFoldDB" id="A9D6T5"/>
<dbReference type="InterPro" id="IPR022742">
    <property type="entry name" value="Hydrolase_4"/>
</dbReference>
<evidence type="ECO:0000256" key="1">
    <source>
        <dbReference type="SAM" id="Phobius"/>
    </source>
</evidence>
<proteinExistence type="predicted"/>
<feature type="domain" description="Serine aminopeptidase S33" evidence="2">
    <location>
        <begin position="56"/>
        <end position="181"/>
    </location>
</feature>
<dbReference type="HOGENOM" id="CLU_042393_0_0_5"/>
<dbReference type="STRING" id="411684.HPDFL43_10152"/>
<protein>
    <submittedName>
        <fullName evidence="3">Lysophospholipase</fullName>
    </submittedName>
</protein>
<dbReference type="RefSeq" id="WP_007197806.1">
    <property type="nucleotide sequence ID" value="NZ_CM002917.1"/>
</dbReference>
<sequence>MTQSFKATAIGLAALLVVLLSVVMLERPRAGLEISDFSVGTTPVTLYQKPDSEGPVVVVAHGFAGSRQIMQAYSLHLAQSGYRVLAFDLEGHGRNPKPMSGDVTSVDGTTALLVAETRAVIDAARGLPRAGPVSLLGHSMATDIIIRAAIAEREQGSPVAAVVAISMFSEAVSANEPMRLLAISGEWESRLRQAALDAVHLIDPQAGEGQLVTSGDVARLAVVAPRVEHVGVLFSPTAIDAATDWLDQTYDRQSGAGAGAMGLWILALLGGIVAGFYPLAARLPQAPPVADLPVQRFLMATIAPAVVAPLLITPFYTNFMPVLVADYLMIHLAVFGVLQLALSGHWRSMKTGLPLVAAGALAVWGILVFGLALDRYAASFWPTAERLPVIAILALGTIPFMLGDSVVTGAGRGALWRRVFARLILFASLIAAAMLDPEQLTFVVIVLPVFVLFFVVHGLMGRWVARRSGALAAGIGLGLCLAWSLGVSFPLFARG</sequence>
<feature type="transmembrane region" description="Helical" evidence="1">
    <location>
        <begin position="387"/>
        <end position="407"/>
    </location>
</feature>
<feature type="transmembrane region" description="Helical" evidence="1">
    <location>
        <begin position="256"/>
        <end position="277"/>
    </location>
</feature>
<reference evidence="3 4" key="1">
    <citation type="submission" date="2007-10" db="EMBL/GenBank/DDBJ databases">
        <authorList>
            <person name="Wagner-Dobler I."/>
            <person name="Ferriera S."/>
            <person name="Johnson J."/>
            <person name="Kravitz S."/>
            <person name="Beeson K."/>
            <person name="Sutton G."/>
            <person name="Rogers Y.-H."/>
            <person name="Friedman R."/>
            <person name="Frazier M."/>
            <person name="Venter J.C."/>
        </authorList>
    </citation>
    <scope>NUCLEOTIDE SEQUENCE [LARGE SCALE GENOMIC DNA]</scope>
    <source>
        <strain evidence="3 4">DFL-43</strain>
    </source>
</reference>
<feature type="transmembrane region" description="Helical" evidence="1">
    <location>
        <begin position="322"/>
        <end position="341"/>
    </location>
</feature>
<dbReference type="EMBL" id="ABIA03000002">
    <property type="protein sequence ID" value="EDQ33591.1"/>
    <property type="molecule type" value="Genomic_DNA"/>
</dbReference>
<feature type="transmembrane region" description="Helical" evidence="1">
    <location>
        <begin position="441"/>
        <end position="459"/>
    </location>
</feature>
<keyword evidence="1" id="KW-1133">Transmembrane helix</keyword>
<feature type="transmembrane region" description="Helical" evidence="1">
    <location>
        <begin position="297"/>
        <end position="316"/>
    </location>
</feature>
<keyword evidence="4" id="KW-1185">Reference proteome</keyword>
<comment type="caution">
    <text evidence="3">The sequence shown here is derived from an EMBL/GenBank/DDBJ whole genome shotgun (WGS) entry which is preliminary data.</text>
</comment>
<dbReference type="InterPro" id="IPR029058">
    <property type="entry name" value="AB_hydrolase_fold"/>
</dbReference>
<keyword evidence="1" id="KW-0472">Membrane</keyword>
<feature type="transmembrane region" description="Helical" evidence="1">
    <location>
        <begin position="419"/>
        <end position="435"/>
    </location>
</feature>
<gene>
    <name evidence="3" type="ORF">HPDFL43_10152</name>
</gene>
<name>A9D6T5_HOEPD</name>
<evidence type="ECO:0000259" key="2">
    <source>
        <dbReference type="Pfam" id="PF12146"/>
    </source>
</evidence>
<feature type="transmembrane region" description="Helical" evidence="1">
    <location>
        <begin position="353"/>
        <end position="372"/>
    </location>
</feature>
<evidence type="ECO:0000313" key="3">
    <source>
        <dbReference type="EMBL" id="EDQ33591.1"/>
    </source>
</evidence>
<evidence type="ECO:0000313" key="4">
    <source>
        <dbReference type="Proteomes" id="UP000004291"/>
    </source>
</evidence>